<dbReference type="GO" id="GO:0010376">
    <property type="term" value="P:stomatal complex formation"/>
    <property type="evidence" value="ECO:0007669"/>
    <property type="project" value="UniProtKB-ARBA"/>
</dbReference>
<dbReference type="GO" id="GO:0033993">
    <property type="term" value="P:response to lipid"/>
    <property type="evidence" value="ECO:0007669"/>
    <property type="project" value="UniProtKB-ARBA"/>
</dbReference>
<dbReference type="GO" id="GO:0009554">
    <property type="term" value="P:megasporogenesis"/>
    <property type="evidence" value="ECO:0007669"/>
    <property type="project" value="UniProtKB-ARBA"/>
</dbReference>
<dbReference type="OMA" id="RHIVTWA"/>
<dbReference type="GO" id="GO:2000037">
    <property type="term" value="P:regulation of stomatal complex patterning"/>
    <property type="evidence" value="ECO:0007669"/>
    <property type="project" value="UniProtKB-ARBA"/>
</dbReference>
<keyword evidence="2" id="KW-0677">Repeat</keyword>
<dbReference type="STRING" id="13333.W1NGQ7"/>
<dbReference type="InterPro" id="IPR050560">
    <property type="entry name" value="MYB_TF"/>
</dbReference>
<evidence type="ECO:0000259" key="6">
    <source>
        <dbReference type="PROSITE" id="PS50090"/>
    </source>
</evidence>
<dbReference type="Proteomes" id="UP000017836">
    <property type="component" value="Unassembled WGS sequence"/>
</dbReference>
<evidence type="ECO:0000259" key="7">
    <source>
        <dbReference type="PROSITE" id="PS51294"/>
    </source>
</evidence>
<dbReference type="GO" id="GO:0010444">
    <property type="term" value="P:guard mother cell differentiation"/>
    <property type="evidence" value="ECO:0007669"/>
    <property type="project" value="UniProtKB-ARBA"/>
</dbReference>
<dbReference type="Pfam" id="PF13921">
    <property type="entry name" value="Myb_DNA-bind_6"/>
    <property type="match status" value="1"/>
</dbReference>
<dbReference type="GO" id="GO:0009629">
    <property type="term" value="P:response to gravity"/>
    <property type="evidence" value="ECO:0007669"/>
    <property type="project" value="UniProtKB-ARBA"/>
</dbReference>
<organism evidence="8 9">
    <name type="scientific">Amborella trichopoda</name>
    <dbReference type="NCBI Taxonomy" id="13333"/>
    <lineage>
        <taxon>Eukaryota</taxon>
        <taxon>Viridiplantae</taxon>
        <taxon>Streptophyta</taxon>
        <taxon>Embryophyta</taxon>
        <taxon>Tracheophyta</taxon>
        <taxon>Spermatophyta</taxon>
        <taxon>Magnoliopsida</taxon>
        <taxon>Amborellales</taxon>
        <taxon>Amborellaceae</taxon>
        <taxon>Amborella</taxon>
    </lineage>
</organism>
<dbReference type="GO" id="GO:0048364">
    <property type="term" value="P:root development"/>
    <property type="evidence" value="ECO:0007669"/>
    <property type="project" value="UniProtKB-ARBA"/>
</dbReference>
<keyword evidence="4" id="KW-0539">Nucleus</keyword>
<keyword evidence="3" id="KW-0238">DNA-binding</keyword>
<feature type="domain" description="Myb-like" evidence="6">
    <location>
        <begin position="65"/>
        <end position="115"/>
    </location>
</feature>
<dbReference type="GO" id="GO:1902584">
    <property type="term" value="P:positive regulation of response to water deprivation"/>
    <property type="evidence" value="ECO:0007669"/>
    <property type="project" value="UniProtKB-ARBA"/>
</dbReference>
<feature type="domain" description="Myb-like" evidence="6">
    <location>
        <begin position="21"/>
        <end position="64"/>
    </location>
</feature>
<evidence type="ECO:0000313" key="8">
    <source>
        <dbReference type="EMBL" id="ERM94394.1"/>
    </source>
</evidence>
<dbReference type="Gene3D" id="1.10.10.60">
    <property type="entry name" value="Homeodomain-like"/>
    <property type="match status" value="2"/>
</dbReference>
<dbReference type="GO" id="GO:0009725">
    <property type="term" value="P:response to hormone"/>
    <property type="evidence" value="ECO:0007669"/>
    <property type="project" value="UniProtKB-ARBA"/>
</dbReference>
<dbReference type="eggNOG" id="KOG0048">
    <property type="taxonomic scope" value="Eukaryota"/>
</dbReference>
<dbReference type="EMBL" id="KI397513">
    <property type="protein sequence ID" value="ERM94394.1"/>
    <property type="molecule type" value="Genomic_DNA"/>
</dbReference>
<evidence type="ECO:0000256" key="1">
    <source>
        <dbReference type="ARBA" id="ARBA00004123"/>
    </source>
</evidence>
<dbReference type="HOGENOM" id="CLU_018700_1_0_1"/>
<dbReference type="InterPro" id="IPR001005">
    <property type="entry name" value="SANT/Myb"/>
</dbReference>
<gene>
    <name evidence="8" type="ORF">AMTR_s00010p00252990</name>
</gene>
<dbReference type="SMART" id="SM00717">
    <property type="entry name" value="SANT"/>
    <property type="match status" value="2"/>
</dbReference>
<dbReference type="GO" id="GO:1902806">
    <property type="term" value="P:regulation of cell cycle G1/S phase transition"/>
    <property type="evidence" value="ECO:0007669"/>
    <property type="project" value="UniProtKB-ARBA"/>
</dbReference>
<dbReference type="PANTHER" id="PTHR45614">
    <property type="entry name" value="MYB PROTEIN-RELATED"/>
    <property type="match status" value="1"/>
</dbReference>
<dbReference type="GO" id="GO:0032875">
    <property type="term" value="P:regulation of DNA endoreduplication"/>
    <property type="evidence" value="ECO:0007669"/>
    <property type="project" value="UniProtKB-ARBA"/>
</dbReference>
<name>W1NGQ7_AMBTC</name>
<dbReference type="CDD" id="cd00167">
    <property type="entry name" value="SANT"/>
    <property type="match status" value="2"/>
</dbReference>
<evidence type="ECO:0000256" key="5">
    <source>
        <dbReference type="ARBA" id="ARBA00063045"/>
    </source>
</evidence>
<comment type="subcellular location">
    <subcellularLocation>
        <location evidence="1">Nucleus</location>
    </subcellularLocation>
</comment>
<dbReference type="PROSITE" id="PS51294">
    <property type="entry name" value="HTH_MYB"/>
    <property type="match status" value="2"/>
</dbReference>
<dbReference type="InterPro" id="IPR009057">
    <property type="entry name" value="Homeodomain-like_sf"/>
</dbReference>
<dbReference type="GO" id="GO:0010052">
    <property type="term" value="P:guard cell differentiation"/>
    <property type="evidence" value="ECO:0007669"/>
    <property type="project" value="UniProtKB-ARBA"/>
</dbReference>
<dbReference type="GO" id="GO:0050891">
    <property type="term" value="P:multicellular organismal-level water homeostasis"/>
    <property type="evidence" value="ECO:0007669"/>
    <property type="project" value="UniProtKB-ARBA"/>
</dbReference>
<evidence type="ECO:0000256" key="2">
    <source>
        <dbReference type="ARBA" id="ARBA00022737"/>
    </source>
</evidence>
<feature type="domain" description="HTH myb-type" evidence="7">
    <location>
        <begin position="65"/>
        <end position="119"/>
    </location>
</feature>
<protein>
    <submittedName>
        <fullName evidence="8">Uncharacterized protein</fullName>
    </submittedName>
</protein>
<evidence type="ECO:0000256" key="4">
    <source>
        <dbReference type="ARBA" id="ARBA00023242"/>
    </source>
</evidence>
<dbReference type="SUPFAM" id="SSF46689">
    <property type="entry name" value="Homeodomain-like"/>
    <property type="match status" value="1"/>
</dbReference>
<dbReference type="InterPro" id="IPR017930">
    <property type="entry name" value="Myb_dom"/>
</dbReference>
<dbReference type="GO" id="GO:1901002">
    <property type="term" value="P:positive regulation of response to salt stress"/>
    <property type="evidence" value="ECO:0007669"/>
    <property type="project" value="UniProtKB-ARBA"/>
</dbReference>
<dbReference type="GO" id="GO:0005634">
    <property type="term" value="C:nucleus"/>
    <property type="evidence" value="ECO:0000318"/>
    <property type="project" value="GO_Central"/>
</dbReference>
<sequence>MEAMKKLHEVPKQRDRHIVTWTPQEDDLLREQIRINGTESWTAIASKFKDKTSRQCRRRWYTYLNSDFKKGGWSAEEDKLLCEAQKIFGNRWTEIAKVVSGRTDNAVKNRFTTLCKKKAKREAQSKENTSNCLNENNKRIILPNDTSPFKRIRTHISGFEEIRTRSVMDIVKTNIHDVNTRKKGRSRGDLGSISQQVRSPLAALVPNYNSIVDLSTECLNNDESKLATKDGSGDKKVQETFLAKNDPRITALLQQAELLSSLALKVNTQGSNQSFENAWKELQEFLAQSGDSDILRHKVAGLDPLFEDFKNLITDLKSSQTGSPFPLRQSELYEDLSANSGDSAISNPQSNAEITKIDQRQTEECVAFNKEENTDDCIGEKNEEEIQGIEDGYSTEGLLSSCIQPNEDGKFSCFSVNVEFSSPLRMIPFFRSFADGIPSPQFSDSFILLFDV</sequence>
<dbReference type="PANTHER" id="PTHR45614:SF76">
    <property type="entry name" value="TRANSCRIPTION FACTOR MYB124"/>
    <property type="match status" value="1"/>
</dbReference>
<dbReference type="GO" id="GO:0010235">
    <property type="term" value="P:guard mother cell cytokinesis"/>
    <property type="evidence" value="ECO:0007669"/>
    <property type="project" value="UniProtKB-ARBA"/>
</dbReference>
<feature type="domain" description="HTH myb-type" evidence="7">
    <location>
        <begin position="13"/>
        <end position="64"/>
    </location>
</feature>
<dbReference type="Gramene" id="ERM94394">
    <property type="protein sequence ID" value="ERM94394"/>
    <property type="gene ID" value="AMTR_s00010p00252990"/>
</dbReference>
<comment type="subunit">
    <text evidence="5">Interacts with RBR1.</text>
</comment>
<dbReference type="FunFam" id="1.10.10.60:FF:000355">
    <property type="entry name" value="Transcription factor MYB124"/>
    <property type="match status" value="1"/>
</dbReference>
<keyword evidence="9" id="KW-1185">Reference proteome</keyword>
<dbReference type="AlphaFoldDB" id="W1NGQ7"/>
<reference evidence="9" key="1">
    <citation type="journal article" date="2013" name="Science">
        <title>The Amborella genome and the evolution of flowering plants.</title>
        <authorList>
            <consortium name="Amborella Genome Project"/>
        </authorList>
    </citation>
    <scope>NUCLEOTIDE SEQUENCE [LARGE SCALE GENOMIC DNA]</scope>
</reference>
<evidence type="ECO:0000256" key="3">
    <source>
        <dbReference type="ARBA" id="ARBA00023125"/>
    </source>
</evidence>
<dbReference type="GO" id="GO:1901333">
    <property type="term" value="P:positive regulation of lateral root development"/>
    <property type="evidence" value="ECO:0007669"/>
    <property type="project" value="UniProtKB-ARBA"/>
</dbReference>
<dbReference type="GO" id="GO:0000981">
    <property type="term" value="F:DNA-binding transcription factor activity, RNA polymerase II-specific"/>
    <property type="evidence" value="ECO:0000318"/>
    <property type="project" value="GO_Central"/>
</dbReference>
<evidence type="ECO:0000313" key="9">
    <source>
        <dbReference type="Proteomes" id="UP000017836"/>
    </source>
</evidence>
<dbReference type="GO" id="GO:0000978">
    <property type="term" value="F:RNA polymerase II cis-regulatory region sequence-specific DNA binding"/>
    <property type="evidence" value="ECO:0000318"/>
    <property type="project" value="GO_Central"/>
</dbReference>
<proteinExistence type="predicted"/>
<accession>W1NGQ7</accession>
<dbReference type="GO" id="GO:0006355">
    <property type="term" value="P:regulation of DNA-templated transcription"/>
    <property type="evidence" value="ECO:0000318"/>
    <property type="project" value="GO_Central"/>
</dbReference>
<dbReference type="PROSITE" id="PS50090">
    <property type="entry name" value="MYB_LIKE"/>
    <property type="match status" value="2"/>
</dbReference>